<proteinExistence type="predicted"/>
<dbReference type="Proteomes" id="UP001432060">
    <property type="component" value="Chromosome"/>
</dbReference>
<organism evidence="1 2">
    <name type="scientific">Streptomyces melanogenes</name>
    <dbReference type="NCBI Taxonomy" id="67326"/>
    <lineage>
        <taxon>Bacteria</taxon>
        <taxon>Bacillati</taxon>
        <taxon>Actinomycetota</taxon>
        <taxon>Actinomycetes</taxon>
        <taxon>Kitasatosporales</taxon>
        <taxon>Streptomycetaceae</taxon>
        <taxon>Streptomyces</taxon>
    </lineage>
</organism>
<evidence type="ECO:0000313" key="2">
    <source>
        <dbReference type="Proteomes" id="UP001432060"/>
    </source>
</evidence>
<protein>
    <submittedName>
        <fullName evidence="1">Uncharacterized protein</fullName>
    </submittedName>
</protein>
<reference evidence="1" key="1">
    <citation type="submission" date="2022-10" db="EMBL/GenBank/DDBJ databases">
        <title>The complete genomes of actinobacterial strains from the NBC collection.</title>
        <authorList>
            <person name="Joergensen T.S."/>
            <person name="Alvarez Arevalo M."/>
            <person name="Sterndorff E.B."/>
            <person name="Faurdal D."/>
            <person name="Vuksanovic O."/>
            <person name="Mourched A.-S."/>
            <person name="Charusanti P."/>
            <person name="Shaw S."/>
            <person name="Blin K."/>
            <person name="Weber T."/>
        </authorList>
    </citation>
    <scope>NUCLEOTIDE SEQUENCE</scope>
    <source>
        <strain evidence="1">NBC_00668</strain>
    </source>
</reference>
<gene>
    <name evidence="1" type="ORF">OG515_19325</name>
</gene>
<accession>A0ABZ1XMG9</accession>
<sequence>MDLTIIKHAVEVDHGIKRLSMRFIKQCAAPGRARLSAELCAEISRELGELGLITLPQTLPASENEYAWVIQKDSELGEVVSVAVAIAHLDALNMSPIPHLFANYPTAKASLS</sequence>
<evidence type="ECO:0000313" key="1">
    <source>
        <dbReference type="EMBL" id="WUT84191.1"/>
    </source>
</evidence>
<name>A0ABZ1XMG9_9ACTN</name>
<keyword evidence="2" id="KW-1185">Reference proteome</keyword>
<dbReference type="EMBL" id="CP109019">
    <property type="protein sequence ID" value="WUT84191.1"/>
    <property type="molecule type" value="Genomic_DNA"/>
</dbReference>
<dbReference type="RefSeq" id="WP_329400402.1">
    <property type="nucleotide sequence ID" value="NZ_CP109019.1"/>
</dbReference>